<evidence type="ECO:0000259" key="4">
    <source>
        <dbReference type="Pfam" id="PF07687"/>
    </source>
</evidence>
<dbReference type="OrthoDB" id="9783294at2"/>
<organism evidence="5 6">
    <name type="scientific">Ornithinimicrobium pratense</name>
    <dbReference type="NCBI Taxonomy" id="2593973"/>
    <lineage>
        <taxon>Bacteria</taxon>
        <taxon>Bacillati</taxon>
        <taxon>Actinomycetota</taxon>
        <taxon>Actinomycetes</taxon>
        <taxon>Micrococcales</taxon>
        <taxon>Ornithinimicrobiaceae</taxon>
        <taxon>Ornithinimicrobium</taxon>
    </lineage>
</organism>
<dbReference type="CDD" id="cd03885">
    <property type="entry name" value="M20_CPDG2"/>
    <property type="match status" value="1"/>
</dbReference>
<name>A0A5J6V5Z6_9MICO</name>
<dbReference type="PANTHER" id="PTHR43808:SF9">
    <property type="entry name" value="BLL0789 PROTEIN"/>
    <property type="match status" value="1"/>
</dbReference>
<dbReference type="Gene3D" id="3.30.70.360">
    <property type="match status" value="1"/>
</dbReference>
<dbReference type="SUPFAM" id="SSF55031">
    <property type="entry name" value="Bacterial exopeptidase dimerisation domain"/>
    <property type="match status" value="1"/>
</dbReference>
<dbReference type="GO" id="GO:0016787">
    <property type="term" value="F:hydrolase activity"/>
    <property type="evidence" value="ECO:0007669"/>
    <property type="project" value="UniProtKB-KW"/>
</dbReference>
<accession>A0A5J6V5Z6</accession>
<dbReference type="Pfam" id="PF01546">
    <property type="entry name" value="Peptidase_M20"/>
    <property type="match status" value="1"/>
</dbReference>
<dbReference type="InterPro" id="IPR017150">
    <property type="entry name" value="Pept_M20_glutamate_carboxypep"/>
</dbReference>
<dbReference type="Proteomes" id="UP000326546">
    <property type="component" value="Chromosome"/>
</dbReference>
<dbReference type="InterPro" id="IPR050072">
    <property type="entry name" value="Peptidase_M20A"/>
</dbReference>
<sequence>METAVMVQDLRTLVECESPSGDVAATTRCAEVVAELGERWLGAPPQVLRTGERVALLWSWEGPQRRLVLGHLDTVWPMGTLARWPFTHDAQRASGPGCFDMKAGIVQAMHAIASLEDPSGLALLLTSDEEIGAPDSRSLIEQVAQGMSAVYVPEASAAGALKVERKGVSLYAVQVAGRAAHAGLEPELGVNASIELAHQVLAVAGLQDLSAGTTVTPTVLSAGTTTNTVPAAGQIRVDVRARTEAEQDRVDAAMRALRPVLDGASLTIEGGKNRPPLERRRSEALLARAVHAYRELGFGELGAVAVGGASDGNFTAGLGIATLDGLGAVGDGAHAEGEWVSVPDLPRRARLLAALVRPDEAAR</sequence>
<keyword evidence="1" id="KW-0479">Metal-binding</keyword>
<dbReference type="GO" id="GO:0046872">
    <property type="term" value="F:metal ion binding"/>
    <property type="evidence" value="ECO:0007669"/>
    <property type="project" value="UniProtKB-KW"/>
</dbReference>
<dbReference type="SUPFAM" id="SSF53187">
    <property type="entry name" value="Zn-dependent exopeptidases"/>
    <property type="match status" value="1"/>
</dbReference>
<keyword evidence="2" id="KW-0378">Hydrolase</keyword>
<dbReference type="AlphaFoldDB" id="A0A5J6V5Z6"/>
<keyword evidence="6" id="KW-1185">Reference proteome</keyword>
<evidence type="ECO:0000256" key="1">
    <source>
        <dbReference type="ARBA" id="ARBA00022723"/>
    </source>
</evidence>
<dbReference type="RefSeq" id="WP_158060840.1">
    <property type="nucleotide sequence ID" value="NZ_CP044427.1"/>
</dbReference>
<reference evidence="5 6" key="1">
    <citation type="submission" date="2019-09" db="EMBL/GenBank/DDBJ databases">
        <title>Serinicoccus pratensis sp. nov., isolated from meadow soil.</title>
        <authorList>
            <person name="Zhang W."/>
        </authorList>
    </citation>
    <scope>NUCLEOTIDE SEQUENCE [LARGE SCALE GENOMIC DNA]</scope>
    <source>
        <strain evidence="5 6">W204</strain>
    </source>
</reference>
<dbReference type="Gene3D" id="3.40.630.10">
    <property type="entry name" value="Zn peptidases"/>
    <property type="match status" value="1"/>
</dbReference>
<evidence type="ECO:0000256" key="2">
    <source>
        <dbReference type="ARBA" id="ARBA00022801"/>
    </source>
</evidence>
<gene>
    <name evidence="5" type="ORF">FY030_06755</name>
</gene>
<protein>
    <submittedName>
        <fullName evidence="5">M20 family metallopeptidase</fullName>
    </submittedName>
</protein>
<feature type="domain" description="Peptidase M20 dimerisation" evidence="4">
    <location>
        <begin position="163"/>
        <end position="256"/>
    </location>
</feature>
<dbReference type="InterPro" id="IPR002933">
    <property type="entry name" value="Peptidase_M20"/>
</dbReference>
<feature type="active site" description="Proton acceptor" evidence="3">
    <location>
        <position position="129"/>
    </location>
</feature>
<dbReference type="PANTHER" id="PTHR43808">
    <property type="entry name" value="ACETYLORNITHINE DEACETYLASE"/>
    <property type="match status" value="1"/>
</dbReference>
<evidence type="ECO:0000256" key="3">
    <source>
        <dbReference type="PIRSR" id="PIRSR037238-1"/>
    </source>
</evidence>
<dbReference type="KEGG" id="serw:FY030_06755"/>
<dbReference type="PIRSF" id="PIRSF037238">
    <property type="entry name" value="Carboxypeptidase_G2"/>
    <property type="match status" value="1"/>
</dbReference>
<feature type="active site" evidence="3">
    <location>
        <position position="73"/>
    </location>
</feature>
<dbReference type="InterPro" id="IPR036264">
    <property type="entry name" value="Bact_exopeptidase_dim_dom"/>
</dbReference>
<dbReference type="Pfam" id="PF07687">
    <property type="entry name" value="M20_dimer"/>
    <property type="match status" value="1"/>
</dbReference>
<dbReference type="EMBL" id="CP044427">
    <property type="protein sequence ID" value="QFG68452.1"/>
    <property type="molecule type" value="Genomic_DNA"/>
</dbReference>
<dbReference type="InterPro" id="IPR011650">
    <property type="entry name" value="Peptidase_M20_dimer"/>
</dbReference>
<evidence type="ECO:0000313" key="6">
    <source>
        <dbReference type="Proteomes" id="UP000326546"/>
    </source>
</evidence>
<proteinExistence type="predicted"/>
<evidence type="ECO:0000313" key="5">
    <source>
        <dbReference type="EMBL" id="QFG68452.1"/>
    </source>
</evidence>